<feature type="non-terminal residue" evidence="1">
    <location>
        <position position="1"/>
    </location>
</feature>
<dbReference type="EMBL" id="CAJVQC010034156">
    <property type="protein sequence ID" value="CAG8755770.1"/>
    <property type="molecule type" value="Genomic_DNA"/>
</dbReference>
<name>A0ACA9QN45_9GLOM</name>
<organism evidence="1 2">
    <name type="scientific">Racocetra persica</name>
    <dbReference type="NCBI Taxonomy" id="160502"/>
    <lineage>
        <taxon>Eukaryota</taxon>
        <taxon>Fungi</taxon>
        <taxon>Fungi incertae sedis</taxon>
        <taxon>Mucoromycota</taxon>
        <taxon>Glomeromycotina</taxon>
        <taxon>Glomeromycetes</taxon>
        <taxon>Diversisporales</taxon>
        <taxon>Gigasporaceae</taxon>
        <taxon>Racocetra</taxon>
    </lineage>
</organism>
<gene>
    <name evidence="1" type="ORF">RPERSI_LOCUS14662</name>
</gene>
<accession>A0ACA9QN45</accession>
<reference evidence="1" key="1">
    <citation type="submission" date="2021-06" db="EMBL/GenBank/DDBJ databases">
        <authorList>
            <person name="Kallberg Y."/>
            <person name="Tangrot J."/>
            <person name="Rosling A."/>
        </authorList>
    </citation>
    <scope>NUCLEOTIDE SEQUENCE</scope>
    <source>
        <strain evidence="1">MA461A</strain>
    </source>
</reference>
<evidence type="ECO:0000313" key="1">
    <source>
        <dbReference type="EMBL" id="CAG8755770.1"/>
    </source>
</evidence>
<sequence length="86" mass="9526">ELIILHRDMDKESAREFAEEIRGYVAKSVEALYEDAISKGAQFVGGNIFKAVFTLGTAGPRAAGNGFLVMTDHNEKAKRLKEKLKK</sequence>
<comment type="caution">
    <text evidence="1">The sequence shown here is derived from an EMBL/GenBank/DDBJ whole genome shotgun (WGS) entry which is preliminary data.</text>
</comment>
<keyword evidence="2" id="KW-1185">Reference proteome</keyword>
<evidence type="ECO:0000313" key="2">
    <source>
        <dbReference type="Proteomes" id="UP000789920"/>
    </source>
</evidence>
<protein>
    <submittedName>
        <fullName evidence="1">27883_t:CDS:1</fullName>
    </submittedName>
</protein>
<proteinExistence type="predicted"/>
<dbReference type="Proteomes" id="UP000789920">
    <property type="component" value="Unassembled WGS sequence"/>
</dbReference>